<dbReference type="Proteomes" id="UP000271008">
    <property type="component" value="Unassembled WGS sequence"/>
</dbReference>
<name>A0A3P1YF14_ECOLX</name>
<sequence length="134" mass="15180">MKILAAMEIADCDFEHMDMDVLVGALLKLKLWDSHHHNLNMQGKRSFLDDLRADGIEAIKKYEAEIESENESFAEERLILRIYQNELGLWLGRLFCGEAEIGQCGVYGSADEVRTAARQSGILCDSIEIFQKDA</sequence>
<organism evidence="1 2">
    <name type="scientific">Escherichia coli</name>
    <dbReference type="NCBI Taxonomy" id="562"/>
    <lineage>
        <taxon>Bacteria</taxon>
        <taxon>Pseudomonadati</taxon>
        <taxon>Pseudomonadota</taxon>
        <taxon>Gammaproteobacteria</taxon>
        <taxon>Enterobacterales</taxon>
        <taxon>Enterobacteriaceae</taxon>
        <taxon>Escherichia</taxon>
    </lineage>
</organism>
<dbReference type="EMBL" id="RQTU01000149">
    <property type="protein sequence ID" value="RRD68948.1"/>
    <property type="molecule type" value="Genomic_DNA"/>
</dbReference>
<reference evidence="1 2" key="1">
    <citation type="submission" date="2018-11" db="EMBL/GenBank/DDBJ databases">
        <title>Enterobacteriaceae from Patient.</title>
        <authorList>
            <person name="Shen C."/>
            <person name="Yang Y."/>
            <person name="Tian G."/>
        </authorList>
    </citation>
    <scope>NUCLEOTIDE SEQUENCE [LARGE SCALE GENOMIC DNA]</scope>
    <source>
        <strain evidence="1 2">GBGD28</strain>
    </source>
</reference>
<dbReference type="AlphaFoldDB" id="A0A3P1YF14"/>
<gene>
    <name evidence="1" type="ORF">EIA08_27885</name>
</gene>
<accession>A0A3P1YF14</accession>
<dbReference type="RefSeq" id="WP_061604172.1">
    <property type="nucleotide sequence ID" value="NZ_BDPZ01000066.1"/>
</dbReference>
<evidence type="ECO:0000313" key="2">
    <source>
        <dbReference type="Proteomes" id="UP000271008"/>
    </source>
</evidence>
<protein>
    <submittedName>
        <fullName evidence="1">Uncharacterized protein</fullName>
    </submittedName>
</protein>
<evidence type="ECO:0000313" key="1">
    <source>
        <dbReference type="EMBL" id="RRD68948.1"/>
    </source>
</evidence>
<comment type="caution">
    <text evidence="1">The sequence shown here is derived from an EMBL/GenBank/DDBJ whole genome shotgun (WGS) entry which is preliminary data.</text>
</comment>
<proteinExistence type="predicted"/>